<dbReference type="OrthoDB" id="9801336at2"/>
<keyword evidence="1" id="KW-0732">Signal</keyword>
<evidence type="ECO:0000256" key="1">
    <source>
        <dbReference type="SAM" id="SignalP"/>
    </source>
</evidence>
<keyword evidence="3" id="KW-1185">Reference proteome</keyword>
<dbReference type="InterPro" id="IPR010727">
    <property type="entry name" value="DUF1302"/>
</dbReference>
<gene>
    <name evidence="2" type="ORF">ETF27_04630</name>
</gene>
<evidence type="ECO:0000313" key="2">
    <source>
        <dbReference type="EMBL" id="TXJ62393.1"/>
    </source>
</evidence>
<protein>
    <submittedName>
        <fullName evidence="2">Uncharacterized protein</fullName>
    </submittedName>
</protein>
<organism evidence="2 3">
    <name type="scientific">Prevotella brunnea</name>
    <dbReference type="NCBI Taxonomy" id="2508867"/>
    <lineage>
        <taxon>Bacteria</taxon>
        <taxon>Pseudomonadati</taxon>
        <taxon>Bacteroidota</taxon>
        <taxon>Bacteroidia</taxon>
        <taxon>Bacteroidales</taxon>
        <taxon>Prevotellaceae</taxon>
        <taxon>Prevotella</taxon>
    </lineage>
</organism>
<name>A0A5C8GL12_9BACT</name>
<dbReference type="EMBL" id="SDIK01000031">
    <property type="protein sequence ID" value="TXJ62393.1"/>
    <property type="molecule type" value="Genomic_DNA"/>
</dbReference>
<dbReference type="AlphaFoldDB" id="A0A5C8GL12"/>
<reference evidence="3" key="1">
    <citation type="submission" date="2019-05" db="EMBL/GenBank/DDBJ databases">
        <title>Prevotella brunnea sp. nov., isolated from a wound of a patient.</title>
        <authorList>
            <person name="Buhl M."/>
        </authorList>
    </citation>
    <scope>NUCLEOTIDE SEQUENCE [LARGE SCALE GENOMIC DNA]</scope>
    <source>
        <strain evidence="3">A2672</strain>
    </source>
</reference>
<accession>A0A5C8GL12</accession>
<feature type="signal peptide" evidence="1">
    <location>
        <begin position="1"/>
        <end position="21"/>
    </location>
</feature>
<proteinExistence type="predicted"/>
<dbReference type="Proteomes" id="UP000321612">
    <property type="component" value="Unassembled WGS sequence"/>
</dbReference>
<feature type="chain" id="PRO_5023098971" evidence="1">
    <location>
        <begin position="22"/>
        <end position="451"/>
    </location>
</feature>
<comment type="caution">
    <text evidence="2">The sequence shown here is derived from an EMBL/GenBank/DDBJ whole genome shotgun (WGS) entry which is preliminary data.</text>
</comment>
<evidence type="ECO:0000313" key="3">
    <source>
        <dbReference type="Proteomes" id="UP000321612"/>
    </source>
</evidence>
<dbReference type="SUPFAM" id="SSF56935">
    <property type="entry name" value="Porins"/>
    <property type="match status" value="1"/>
</dbReference>
<dbReference type="Pfam" id="PF06980">
    <property type="entry name" value="DUF1302"/>
    <property type="match status" value="1"/>
</dbReference>
<sequence>MNLIQLSTLLLVLMFSAQASAQIDTLQTESDTIVCEDTIISLENTVAGSEEVLEETFETTDDNALQVQVKGFLDTYHAVRTEEKADWMASRTRARGELKLEKGAASLFVSLNAIYNGILKERTGLELREAYLAYAKGNLDLRVGRQIVVWGVADALRLTDCVSPFDYTEFLAQDYDDIRMPVNALRAKYTMGAVTLEAVCNPVADFFILPTDERNPWAIRLSSSPLPYTIDLESGKPEKRLKNMEFGGRITVNQSGVDFSVSALRTWNKQPAFCPELSANGKSLRIVGKYHRMTMLGADCSLPIGKFVVRAEIADYIGEAQSVGLGQNAVQRNSLNALAGLDWYPGNDWNVSLQYCHKYTSGNLDGLSAYRNAGLATARLAKELLRNTLKLSTFAYIDVTNGGIFNRFSASYSLNDQIELTAGYDYFHADKGKFQMYSKNSEAWVKMKYSF</sequence>